<dbReference type="EMBL" id="BART01003137">
    <property type="protein sequence ID" value="GAG72392.1"/>
    <property type="molecule type" value="Genomic_DNA"/>
</dbReference>
<proteinExistence type="predicted"/>
<feature type="transmembrane region" description="Helical" evidence="1">
    <location>
        <begin position="108"/>
        <end position="131"/>
    </location>
</feature>
<keyword evidence="1" id="KW-0812">Transmembrane</keyword>
<reference evidence="2" key="1">
    <citation type="journal article" date="2014" name="Front. Microbiol.">
        <title>High frequency of phylogenetically diverse reductive dehalogenase-homologous genes in deep subseafloor sedimentary metagenomes.</title>
        <authorList>
            <person name="Kawai M."/>
            <person name="Futagami T."/>
            <person name="Toyoda A."/>
            <person name="Takaki Y."/>
            <person name="Nishi S."/>
            <person name="Hori S."/>
            <person name="Arai W."/>
            <person name="Tsubouchi T."/>
            <person name="Morono Y."/>
            <person name="Uchiyama I."/>
            <person name="Ito T."/>
            <person name="Fujiyama A."/>
            <person name="Inagaki F."/>
            <person name="Takami H."/>
        </authorList>
    </citation>
    <scope>NUCLEOTIDE SEQUENCE</scope>
    <source>
        <strain evidence="2">Expedition CK06-06</strain>
    </source>
</reference>
<dbReference type="InterPro" id="IPR016193">
    <property type="entry name" value="Cytidine_deaminase-like"/>
</dbReference>
<dbReference type="SUPFAM" id="SSF53927">
    <property type="entry name" value="Cytidine deaminase-like"/>
    <property type="match status" value="1"/>
</dbReference>
<accession>X1ASV9</accession>
<comment type="caution">
    <text evidence="2">The sequence shown here is derived from an EMBL/GenBank/DDBJ whole genome shotgun (WGS) entry which is preliminary data.</text>
</comment>
<keyword evidence="1" id="KW-0472">Membrane</keyword>
<evidence type="ECO:0000256" key="1">
    <source>
        <dbReference type="SAM" id="Phobius"/>
    </source>
</evidence>
<dbReference type="Gene3D" id="3.40.140.10">
    <property type="entry name" value="Cytidine Deaminase, domain 2"/>
    <property type="match status" value="1"/>
</dbReference>
<keyword evidence="1" id="KW-1133">Transmembrane helix</keyword>
<dbReference type="GO" id="GO:0003824">
    <property type="term" value="F:catalytic activity"/>
    <property type="evidence" value="ECO:0007669"/>
    <property type="project" value="InterPro"/>
</dbReference>
<evidence type="ECO:0000313" key="2">
    <source>
        <dbReference type="EMBL" id="GAG72392.1"/>
    </source>
</evidence>
<organism evidence="2">
    <name type="scientific">marine sediment metagenome</name>
    <dbReference type="NCBI Taxonomy" id="412755"/>
    <lineage>
        <taxon>unclassified sequences</taxon>
        <taxon>metagenomes</taxon>
        <taxon>ecological metagenomes</taxon>
    </lineage>
</organism>
<sequence>GEKEFIKMAIVGGFTEKQNESLLTPCGACMQIMSEFNPDLELILLNTVGKIITINLKELFFKPFETAFEIATLSAQIVKPYDEFSTLQPLYTFPDLVNKAAPTLKFEYGAYAFSPVFFAISTSSLLSNLFLQIY</sequence>
<dbReference type="AlphaFoldDB" id="X1ASV9"/>
<name>X1ASV9_9ZZZZ</name>
<protein>
    <submittedName>
        <fullName evidence="2">Uncharacterized protein</fullName>
    </submittedName>
</protein>
<feature type="non-terminal residue" evidence="2">
    <location>
        <position position="1"/>
    </location>
</feature>
<gene>
    <name evidence="2" type="ORF">S01H4_08909</name>
</gene>